<sequence>MPTLSPEVFNALQRLCRGKGINFVQDLPQISYPPAHANTLQEVKQLGETKFDSFAIEENDTTPWRLDLKVRVLNLVEVAKRCRRRNESTWRFAFRTAGDGFGARKSRLSAMAVMVTYLTLFNAARQIEHHVGAHEATDPMISDLEARGINRLFGHREDELVKHDPELMALLPKQEKPDAIYGLRPTRNLENLLNDSMKPQFSSTNRDAHIEEILKPSPFDETGEPLYFPFLLLEAKSGKSDCDWESIRLQSAFPIWTFLQTQQRLRTAARASSRWVSGPLVWFLMNRGEDWSVSVAYFSNGAVPWRLAENSGCDIVEAWTGSITKRDEALQLLLIIDYIFDWARDKYRHTIISELRAIASGENDTLSFIDTDVFTSSLLDHTRIPDHDQTQEDTYAAYLGAQKAFTNLDRPEGVIRHAAFAERRFCCFFITRDNIQTFFNSVEAKKFAKLRSRSSLYLEDAALLDLQTVNEIERLWTMKERAPMHQDSPSSRFRVNLAYTSYLSPQWHIVRELHVIAVAQDALQEFQCSRFPRCQCHEENCFGREGHHCIESRPPYESIIDMVKWIKNFRIAKNLYLAISRTAFRLERCEVGKGPKRGNAPGTRDFVNYLYKSFKKGMLEPDESFLRVSKIFQHHPPEANLPQADGDKRLYASEDGCVLIYSRSNPRDTDRAKAIVCAYFTEPHSVHDFSSICGMVKKAFETRGVHHTTQDNGNSTLADAIQPDRSSTPWNIHNTYGVTWKGLEFQEMVTSFTNPARPDLLRTQGLPETYNSSSLHFACISDCLKGPWSDIRAAHLLYGPRGQQLQYITLKIALRRLRKNHIQEHWIRCCSHCATRNPSSSPENFSPTACECGCLSLWVSRMIHSRNFFSRNLLDWKLEFENGGRDSIIATYPHFNMPFEDMEDLYEQYSEFRSWSIDKEVEKRKRARVDG</sequence>
<gene>
    <name evidence="1" type="ORF">CEP52_001123</name>
</gene>
<dbReference type="EMBL" id="NKCK01000005">
    <property type="protein sequence ID" value="RSM14860.1"/>
    <property type="molecule type" value="Genomic_DNA"/>
</dbReference>
<keyword evidence="2" id="KW-1185">Reference proteome</keyword>
<evidence type="ECO:0000313" key="1">
    <source>
        <dbReference type="EMBL" id="RSM14860.1"/>
    </source>
</evidence>
<dbReference type="Proteomes" id="UP000287144">
    <property type="component" value="Unassembled WGS sequence"/>
</dbReference>
<dbReference type="AlphaFoldDB" id="A0A428UKU7"/>
<reference evidence="1 2" key="1">
    <citation type="submission" date="2017-06" db="EMBL/GenBank/DDBJ databases">
        <title>Comparative genomic analysis of Ambrosia Fusariam Clade fungi.</title>
        <authorList>
            <person name="Stajich J.E."/>
            <person name="Carrillo J."/>
            <person name="Kijimoto T."/>
            <person name="Eskalen A."/>
            <person name="O'Donnell K."/>
            <person name="Kasson M."/>
        </authorList>
    </citation>
    <scope>NUCLEOTIDE SEQUENCE [LARGE SCALE GENOMIC DNA]</scope>
    <source>
        <strain evidence="1 2">NRRL62579</strain>
    </source>
</reference>
<name>A0A428UKU7_9HYPO</name>
<protein>
    <submittedName>
        <fullName evidence="1">Uncharacterized protein</fullName>
    </submittedName>
</protein>
<proteinExistence type="predicted"/>
<organism evidence="1 2">
    <name type="scientific">Fusarium oligoseptatum</name>
    <dbReference type="NCBI Taxonomy" id="2604345"/>
    <lineage>
        <taxon>Eukaryota</taxon>
        <taxon>Fungi</taxon>
        <taxon>Dikarya</taxon>
        <taxon>Ascomycota</taxon>
        <taxon>Pezizomycotina</taxon>
        <taxon>Sordariomycetes</taxon>
        <taxon>Hypocreomycetidae</taxon>
        <taxon>Hypocreales</taxon>
        <taxon>Nectriaceae</taxon>
        <taxon>Fusarium</taxon>
        <taxon>Fusarium solani species complex</taxon>
    </lineage>
</organism>
<dbReference type="STRING" id="1325735.A0A428UKU7"/>
<evidence type="ECO:0000313" key="2">
    <source>
        <dbReference type="Proteomes" id="UP000287144"/>
    </source>
</evidence>
<comment type="caution">
    <text evidence="1">The sequence shown here is derived from an EMBL/GenBank/DDBJ whole genome shotgun (WGS) entry which is preliminary data.</text>
</comment>
<accession>A0A428UKU7</accession>